<dbReference type="EMBL" id="GBHO01017064">
    <property type="protein sequence ID" value="JAG26540.1"/>
    <property type="molecule type" value="Transcribed_RNA"/>
</dbReference>
<accession>A0A0A9YAH2</accession>
<dbReference type="GO" id="GO:0001006">
    <property type="term" value="F:RNA polymerase III type 3 promoter sequence-specific DNA binding"/>
    <property type="evidence" value="ECO:0007669"/>
    <property type="project" value="TreeGrafter"/>
</dbReference>
<evidence type="ECO:0000256" key="1">
    <source>
        <dbReference type="ARBA" id="ARBA00004123"/>
    </source>
</evidence>
<evidence type="ECO:0000256" key="7">
    <source>
        <dbReference type="ARBA" id="ARBA00023242"/>
    </source>
</evidence>
<comment type="similarity">
    <text evidence="2">Belongs to the SNAPC3/SRD2 family.</text>
</comment>
<sequence length="382" mass="43611">MEQRYFLPEAERYFSSKVDFESYFNDYGKLVADSFPDGDLMDALGLPKDKAAELKYMELCTDNLFPPKTPSEDGLPFLDGFTYDVAIPESVNNLKSVQIVRERTKSQMKDLRRKLNYPGQVDLDDNIMDNKFSMENIVDLAPCAFYVFHVRVYIPVSHSKYTQSVRARDLQVSQEFLCVSSTGLDSLRDRIACSNDFQPADGDISLEPSRKTQIRTGDLHKSAMFYFGNDFFVDARQPDNLDYSFPLTEWGKRSGLEFGSVFKMEQSTMADLKGIRLGYPYVYIHQGTCEHLVFISDARLLHPADCLDSTKYPIMIAFSSLTSRYCFACHVKMAKYLVVDSNRLPEDAVFMCTACLESFNYKGGQKIGQFKVYAYVDRAALL</sequence>
<comment type="subunit">
    <text evidence="9">Part of the SNAPc complex composed of 5 subunits: SNAPC1, SNAPC2, SNAPC3, SNAPC4 and SNAPC5. SNAPC3 interacts with SNAPC1.</text>
</comment>
<evidence type="ECO:0000256" key="3">
    <source>
        <dbReference type="ARBA" id="ARBA00013634"/>
    </source>
</evidence>
<dbReference type="InterPro" id="IPR022042">
    <property type="entry name" value="snRNA-activating_su3"/>
</dbReference>
<keyword evidence="4" id="KW-0805">Transcription regulation</keyword>
<comment type="subcellular location">
    <subcellularLocation>
        <location evidence="1">Nucleus</location>
    </subcellularLocation>
</comment>
<evidence type="ECO:0000256" key="10">
    <source>
        <dbReference type="ARBA" id="ARBA00029606"/>
    </source>
</evidence>
<dbReference type="Pfam" id="PF12251">
    <property type="entry name" value="SNAPC3"/>
    <property type="match status" value="1"/>
</dbReference>
<evidence type="ECO:0000313" key="11">
    <source>
        <dbReference type="EMBL" id="JAG26540.1"/>
    </source>
</evidence>
<evidence type="ECO:0000256" key="9">
    <source>
        <dbReference type="ARBA" id="ARBA00025958"/>
    </source>
</evidence>
<keyword evidence="5" id="KW-0238">DNA-binding</keyword>
<gene>
    <name evidence="11" type="primary">SNAPC3_2</name>
    <name evidence="11" type="ORF">CM83_37163</name>
</gene>
<comment type="function">
    <text evidence="8">Part of the SNAPc complex required for the transcription of both RNA polymerase II and III small-nuclear RNA genes. Binds to the proximal sequence element (PSE), a non-TATA-box basal promoter element common to these 2 types of genes. Recruits TBP and BRF2 to the U6 snRNA TATA box.</text>
</comment>
<dbReference type="GO" id="GO:0005634">
    <property type="term" value="C:nucleus"/>
    <property type="evidence" value="ECO:0007669"/>
    <property type="project" value="UniProtKB-SubCell"/>
</dbReference>
<evidence type="ECO:0000256" key="4">
    <source>
        <dbReference type="ARBA" id="ARBA00023015"/>
    </source>
</evidence>
<proteinExistence type="inferred from homology"/>
<dbReference type="GO" id="GO:0042795">
    <property type="term" value="P:snRNA transcription by RNA polymerase II"/>
    <property type="evidence" value="ECO:0007669"/>
    <property type="project" value="TreeGrafter"/>
</dbReference>
<evidence type="ECO:0000256" key="2">
    <source>
        <dbReference type="ARBA" id="ARBA00010410"/>
    </source>
</evidence>
<keyword evidence="6" id="KW-0804">Transcription</keyword>
<dbReference type="AlphaFoldDB" id="A0A0A9YAH2"/>
<dbReference type="PANTHER" id="PTHR13421">
    <property type="entry name" value="SNRNA-ACTIVATING PROTEIN COMPLEX SUBUNIT 3"/>
    <property type="match status" value="1"/>
</dbReference>
<protein>
    <recommendedName>
        <fullName evidence="3">snRNA-activating protein complex subunit 3</fullName>
    </recommendedName>
    <alternativeName>
        <fullName evidence="10">Small nuclear RNA-activating complex polypeptide 3</fullName>
    </alternativeName>
</protein>
<reference evidence="11" key="2">
    <citation type="submission" date="2014-07" db="EMBL/GenBank/DDBJ databases">
        <authorList>
            <person name="Hull J."/>
        </authorList>
    </citation>
    <scope>NUCLEOTIDE SEQUENCE</scope>
</reference>
<name>A0A0A9YAH2_LYGHE</name>
<keyword evidence="7" id="KW-0539">Nucleus</keyword>
<dbReference type="GO" id="GO:0003681">
    <property type="term" value="F:bent DNA binding"/>
    <property type="evidence" value="ECO:0007669"/>
    <property type="project" value="TreeGrafter"/>
</dbReference>
<dbReference type="PANTHER" id="PTHR13421:SF16">
    <property type="entry name" value="SNRNA-ACTIVATING PROTEIN COMPLEX SUBUNIT 3"/>
    <property type="match status" value="1"/>
</dbReference>
<evidence type="ECO:0000256" key="8">
    <source>
        <dbReference type="ARBA" id="ARBA00025193"/>
    </source>
</evidence>
<organism evidence="11">
    <name type="scientific">Lygus hesperus</name>
    <name type="common">Western plant bug</name>
    <dbReference type="NCBI Taxonomy" id="30085"/>
    <lineage>
        <taxon>Eukaryota</taxon>
        <taxon>Metazoa</taxon>
        <taxon>Ecdysozoa</taxon>
        <taxon>Arthropoda</taxon>
        <taxon>Hexapoda</taxon>
        <taxon>Insecta</taxon>
        <taxon>Pterygota</taxon>
        <taxon>Neoptera</taxon>
        <taxon>Paraneoptera</taxon>
        <taxon>Hemiptera</taxon>
        <taxon>Heteroptera</taxon>
        <taxon>Panheteroptera</taxon>
        <taxon>Cimicomorpha</taxon>
        <taxon>Miridae</taxon>
        <taxon>Mirini</taxon>
        <taxon>Lygus</taxon>
    </lineage>
</organism>
<dbReference type="GO" id="GO:0019185">
    <property type="term" value="C:snRNA-activating protein complex"/>
    <property type="evidence" value="ECO:0007669"/>
    <property type="project" value="TreeGrafter"/>
</dbReference>
<dbReference type="GO" id="GO:0001046">
    <property type="term" value="F:core promoter sequence-specific DNA binding"/>
    <property type="evidence" value="ECO:0007669"/>
    <property type="project" value="TreeGrafter"/>
</dbReference>
<evidence type="ECO:0000256" key="6">
    <source>
        <dbReference type="ARBA" id="ARBA00023163"/>
    </source>
</evidence>
<dbReference type="GO" id="GO:0042796">
    <property type="term" value="P:snRNA transcription by RNA polymerase III"/>
    <property type="evidence" value="ECO:0007669"/>
    <property type="project" value="TreeGrafter"/>
</dbReference>
<reference evidence="11" key="1">
    <citation type="journal article" date="2014" name="PLoS ONE">
        <title>Transcriptome-Based Identification of ABC Transporters in the Western Tarnished Plant Bug Lygus hesperus.</title>
        <authorList>
            <person name="Hull J.J."/>
            <person name="Chaney K."/>
            <person name="Geib S.M."/>
            <person name="Fabrick J.A."/>
            <person name="Brent C.S."/>
            <person name="Walsh D."/>
            <person name="Lavine L.C."/>
        </authorList>
    </citation>
    <scope>NUCLEOTIDE SEQUENCE</scope>
</reference>
<evidence type="ECO:0000256" key="5">
    <source>
        <dbReference type="ARBA" id="ARBA00023125"/>
    </source>
</evidence>
<dbReference type="GO" id="GO:0000978">
    <property type="term" value="F:RNA polymerase II cis-regulatory region sequence-specific DNA binding"/>
    <property type="evidence" value="ECO:0007669"/>
    <property type="project" value="TreeGrafter"/>
</dbReference>